<keyword evidence="1" id="KW-0472">Membrane</keyword>
<dbReference type="Proteomes" id="UP000598996">
    <property type="component" value="Unassembled WGS sequence"/>
</dbReference>
<dbReference type="EMBL" id="JAENHO010000013">
    <property type="protein sequence ID" value="MBL7260138.1"/>
    <property type="molecule type" value="Genomic_DNA"/>
</dbReference>
<evidence type="ECO:0000313" key="2">
    <source>
        <dbReference type="EMBL" id="MBL7260138.1"/>
    </source>
</evidence>
<sequence length="183" mass="19542">MDQQQTVRWSADSSAPVAGLGWGLFATGLSASPGVAALVFPFTGLASLSQGMVAGMVVLGVIVAGVPGAFTVFMVLNHREKRREVVEVRLGPAEVVVHRADGSYGAYPTSALTAIVVDREHWTDPVYFNTVVSEFRRLKLTFGDRVEQTRPGKAKDDESFGAALAALKVPIEQGVYVDYDTVG</sequence>
<feature type="transmembrane region" description="Helical" evidence="1">
    <location>
        <begin position="20"/>
        <end position="40"/>
    </location>
</feature>
<accession>A0ABS1W076</accession>
<reference evidence="2 3" key="1">
    <citation type="submission" date="2021-01" db="EMBL/GenBank/DDBJ databases">
        <title>Actinoplanes sp. nov. LDG1-01 isolated from lichen.</title>
        <authorList>
            <person name="Saeng-In P."/>
            <person name="Phongsopitanun W."/>
            <person name="Kanchanasin P."/>
            <person name="Yuki M."/>
            <person name="Kudo T."/>
            <person name="Ohkuma M."/>
            <person name="Tanasupawat S."/>
        </authorList>
    </citation>
    <scope>NUCLEOTIDE SEQUENCE [LARGE SCALE GENOMIC DNA]</scope>
    <source>
        <strain evidence="2 3">LDG1-01</strain>
    </source>
</reference>
<proteinExistence type="predicted"/>
<gene>
    <name evidence="2" type="ORF">JKJ07_38035</name>
</gene>
<organism evidence="2 3">
    <name type="scientific">Paractinoplanes lichenicola</name>
    <dbReference type="NCBI Taxonomy" id="2802976"/>
    <lineage>
        <taxon>Bacteria</taxon>
        <taxon>Bacillati</taxon>
        <taxon>Actinomycetota</taxon>
        <taxon>Actinomycetes</taxon>
        <taxon>Micromonosporales</taxon>
        <taxon>Micromonosporaceae</taxon>
        <taxon>Paractinoplanes</taxon>
    </lineage>
</organism>
<comment type="caution">
    <text evidence="2">The sequence shown here is derived from an EMBL/GenBank/DDBJ whole genome shotgun (WGS) entry which is preliminary data.</text>
</comment>
<keyword evidence="1" id="KW-1133">Transmembrane helix</keyword>
<evidence type="ECO:0000256" key="1">
    <source>
        <dbReference type="SAM" id="Phobius"/>
    </source>
</evidence>
<feature type="transmembrane region" description="Helical" evidence="1">
    <location>
        <begin position="52"/>
        <end position="76"/>
    </location>
</feature>
<name>A0ABS1W076_9ACTN</name>
<dbReference type="RefSeq" id="WP_202996844.1">
    <property type="nucleotide sequence ID" value="NZ_JAENHO010000013.1"/>
</dbReference>
<keyword evidence="3" id="KW-1185">Reference proteome</keyword>
<keyword evidence="1" id="KW-0812">Transmembrane</keyword>
<evidence type="ECO:0000313" key="3">
    <source>
        <dbReference type="Proteomes" id="UP000598996"/>
    </source>
</evidence>
<protein>
    <submittedName>
        <fullName evidence="2">Uncharacterized protein</fullName>
    </submittedName>
</protein>